<reference evidence="1 2" key="1">
    <citation type="journal article" date="2020" name="BMC Genomics">
        <title>Intraspecific diversification of the crop wild relative Brassica cretica Lam. using demographic model selection.</title>
        <authorList>
            <person name="Kioukis A."/>
            <person name="Michalopoulou V.A."/>
            <person name="Briers L."/>
            <person name="Pirintsos S."/>
            <person name="Studholme D.J."/>
            <person name="Pavlidis P."/>
            <person name="Sarris P.F."/>
        </authorList>
    </citation>
    <scope>NUCLEOTIDE SEQUENCE [LARGE SCALE GENOMIC DNA]</scope>
    <source>
        <strain evidence="2">cv. PFS-1207/04</strain>
    </source>
</reference>
<comment type="caution">
    <text evidence="1">The sequence shown here is derived from an EMBL/GenBank/DDBJ whole genome shotgun (WGS) entry which is preliminary data.</text>
</comment>
<keyword evidence="2" id="KW-1185">Reference proteome</keyword>
<evidence type="ECO:0000313" key="1">
    <source>
        <dbReference type="EMBL" id="KAF3608302.1"/>
    </source>
</evidence>
<accession>A0ABQ7EXM0</accession>
<sequence>MGAEKYSRLIAGQKFTGRIEIAQMNREARGVSMHESRTWCPVSSKLSVNRSTTCHRHEAGTCSMTWEVMSKSRSVQSSPIKSSIGFWLSLLRSTSCLSPRTLSLLPQIGTTKPVVPPASPIEDRGTTIPIEDRDRVIPERLRLCGVIVKGLPVSLVWRKNDFVGPN</sequence>
<dbReference type="Proteomes" id="UP000266723">
    <property type="component" value="Unassembled WGS sequence"/>
</dbReference>
<gene>
    <name evidence="1" type="ORF">DY000_02049014</name>
</gene>
<proteinExistence type="predicted"/>
<organism evidence="1 2">
    <name type="scientific">Brassica cretica</name>
    <name type="common">Mustard</name>
    <dbReference type="NCBI Taxonomy" id="69181"/>
    <lineage>
        <taxon>Eukaryota</taxon>
        <taxon>Viridiplantae</taxon>
        <taxon>Streptophyta</taxon>
        <taxon>Embryophyta</taxon>
        <taxon>Tracheophyta</taxon>
        <taxon>Spermatophyta</taxon>
        <taxon>Magnoliopsida</taxon>
        <taxon>eudicotyledons</taxon>
        <taxon>Gunneridae</taxon>
        <taxon>Pentapetalae</taxon>
        <taxon>rosids</taxon>
        <taxon>malvids</taxon>
        <taxon>Brassicales</taxon>
        <taxon>Brassicaceae</taxon>
        <taxon>Brassiceae</taxon>
        <taxon>Brassica</taxon>
    </lineage>
</organism>
<name>A0ABQ7EXM0_BRACR</name>
<evidence type="ECO:0008006" key="3">
    <source>
        <dbReference type="Google" id="ProtNLM"/>
    </source>
</evidence>
<protein>
    <recommendedName>
        <fullName evidence="3">Ig-like domain-containing protein</fullName>
    </recommendedName>
</protein>
<dbReference type="EMBL" id="QGKV02000297">
    <property type="protein sequence ID" value="KAF3608302.1"/>
    <property type="molecule type" value="Genomic_DNA"/>
</dbReference>
<evidence type="ECO:0000313" key="2">
    <source>
        <dbReference type="Proteomes" id="UP000266723"/>
    </source>
</evidence>